<comment type="caution">
    <text evidence="6">The sequence shown here is derived from an EMBL/GenBank/DDBJ whole genome shotgun (WGS) entry which is preliminary data.</text>
</comment>
<keyword evidence="7" id="KW-1185">Reference proteome</keyword>
<dbReference type="CDD" id="cd14014">
    <property type="entry name" value="STKc_PknB_like"/>
    <property type="match status" value="1"/>
</dbReference>
<accession>A0ABQ5QGH4</accession>
<dbReference type="PANTHER" id="PTHR43289:SF30">
    <property type="entry name" value="NON-SPECIFIC SERINE_THREONINE PROTEIN KINASE"/>
    <property type="match status" value="1"/>
</dbReference>
<dbReference type="InterPro" id="IPR011009">
    <property type="entry name" value="Kinase-like_dom_sf"/>
</dbReference>
<name>A0ABQ5QGH4_9BACT</name>
<dbReference type="InterPro" id="IPR000719">
    <property type="entry name" value="Prot_kinase_dom"/>
</dbReference>
<feature type="domain" description="Protein kinase" evidence="5">
    <location>
        <begin position="8"/>
        <end position="267"/>
    </location>
</feature>
<evidence type="ECO:0000256" key="4">
    <source>
        <dbReference type="ARBA" id="ARBA00022840"/>
    </source>
</evidence>
<dbReference type="RefSeq" id="WP_285574798.1">
    <property type="nucleotide sequence ID" value="NZ_BSDE01000003.1"/>
</dbReference>
<dbReference type="Proteomes" id="UP001165069">
    <property type="component" value="Unassembled WGS sequence"/>
</dbReference>
<protein>
    <recommendedName>
        <fullName evidence="5">Protein kinase domain-containing protein</fullName>
    </recommendedName>
</protein>
<proteinExistence type="predicted"/>
<evidence type="ECO:0000313" key="6">
    <source>
        <dbReference type="EMBL" id="GLH73536.1"/>
    </source>
</evidence>
<dbReference type="PROSITE" id="PS50011">
    <property type="entry name" value="PROTEIN_KINASE_DOM"/>
    <property type="match status" value="1"/>
</dbReference>
<keyword evidence="4" id="KW-0067">ATP-binding</keyword>
<dbReference type="SMART" id="SM00220">
    <property type="entry name" value="S_TKc"/>
    <property type="match status" value="1"/>
</dbReference>
<keyword evidence="1" id="KW-0808">Transferase</keyword>
<dbReference type="Pfam" id="PF00069">
    <property type="entry name" value="Pkinase"/>
    <property type="match status" value="1"/>
</dbReference>
<evidence type="ECO:0000256" key="3">
    <source>
        <dbReference type="ARBA" id="ARBA00022777"/>
    </source>
</evidence>
<gene>
    <name evidence="6" type="ORF">GETHLI_20380</name>
</gene>
<keyword evidence="2" id="KW-0547">Nucleotide-binding</keyword>
<dbReference type="Gene3D" id="1.10.510.10">
    <property type="entry name" value="Transferase(Phosphotransferase) domain 1"/>
    <property type="match status" value="1"/>
</dbReference>
<dbReference type="EMBL" id="BSDE01000003">
    <property type="protein sequence ID" value="GLH73536.1"/>
    <property type="molecule type" value="Genomic_DNA"/>
</dbReference>
<organism evidence="6 7">
    <name type="scientific">Geothrix limicola</name>
    <dbReference type="NCBI Taxonomy" id="2927978"/>
    <lineage>
        <taxon>Bacteria</taxon>
        <taxon>Pseudomonadati</taxon>
        <taxon>Acidobacteriota</taxon>
        <taxon>Holophagae</taxon>
        <taxon>Holophagales</taxon>
        <taxon>Holophagaceae</taxon>
        <taxon>Geothrix</taxon>
    </lineage>
</organism>
<dbReference type="Gene3D" id="3.30.200.20">
    <property type="entry name" value="Phosphorylase Kinase, domain 1"/>
    <property type="match status" value="1"/>
</dbReference>
<dbReference type="SUPFAM" id="SSF56112">
    <property type="entry name" value="Protein kinase-like (PK-like)"/>
    <property type="match status" value="1"/>
</dbReference>
<reference evidence="6 7" key="1">
    <citation type="journal article" date="2023" name="Antonie Van Leeuwenhoek">
        <title>Mesoterricola silvestris gen. nov., sp. nov., Mesoterricola sediminis sp. nov., Geothrix oryzae sp. nov., Geothrix edaphica sp. nov., Geothrix rubra sp. nov., and Geothrix limicola sp. nov., six novel members of Acidobacteriota isolated from soils.</title>
        <authorList>
            <person name="Itoh H."/>
            <person name="Sugisawa Y."/>
            <person name="Mise K."/>
            <person name="Xu Z."/>
            <person name="Kuniyasu M."/>
            <person name="Ushijima N."/>
            <person name="Kawano K."/>
            <person name="Kobayashi E."/>
            <person name="Shiratori Y."/>
            <person name="Masuda Y."/>
            <person name="Senoo K."/>
        </authorList>
    </citation>
    <scope>NUCLEOTIDE SEQUENCE [LARGE SCALE GENOMIC DNA]</scope>
    <source>
        <strain evidence="6 7">Red804</strain>
    </source>
</reference>
<evidence type="ECO:0000256" key="1">
    <source>
        <dbReference type="ARBA" id="ARBA00022679"/>
    </source>
</evidence>
<evidence type="ECO:0000313" key="7">
    <source>
        <dbReference type="Proteomes" id="UP001165069"/>
    </source>
</evidence>
<keyword evidence="3" id="KW-0418">Kinase</keyword>
<dbReference type="PANTHER" id="PTHR43289">
    <property type="entry name" value="MITOGEN-ACTIVATED PROTEIN KINASE KINASE KINASE 20-RELATED"/>
    <property type="match status" value="1"/>
</dbReference>
<evidence type="ECO:0000256" key="2">
    <source>
        <dbReference type="ARBA" id="ARBA00022741"/>
    </source>
</evidence>
<sequence>MLTRLGKFEIIRLLAQGSMGEVYVGRDPILGREVAIKVIHTATNMGPKARERFATEARAAAVLNHPNIVTVHELGEEDGVLYLAMELVKGEDLGTLIRAGTLSPRDTLEVLAQVCDGLAVAHRHQVLHRDIKPSNIRVVWDGKLLQAKILDFGVAKIINSDTTDEGTVFGTVNYMAPEYLQSGRPDSRSDLFAVGVILYEALAGIPPFDGPSPGSVIYRLLHETPGPLPPTVFQGISRDVQGILQHALAKDPANRFQTAEELARVLRAAKDTSWRWEQERPTTATKIPLAPAERLPLKAAPTPPRGFMAASSVPAPASPASLPLIPAPPLRPAPNRAAPLRTMGTGSGSIPRPIPLPAPSLRGAAIGSGAGASGRTEVRKDVLETTRRQLLQALEIDPTNGKTYGMLIVTHYRLGWMDAVMQTLRHARERGIPSSELRAVIRCKQVVTEEMQNCRLPLDLHNEFMEYLGL</sequence>
<evidence type="ECO:0000259" key="5">
    <source>
        <dbReference type="PROSITE" id="PS50011"/>
    </source>
</evidence>